<dbReference type="AlphaFoldDB" id="A0AAV0XS53"/>
<reference evidence="2 3" key="1">
    <citation type="submission" date="2023-01" db="EMBL/GenBank/DDBJ databases">
        <authorList>
            <person name="Whitehead M."/>
        </authorList>
    </citation>
    <scope>NUCLEOTIDE SEQUENCE [LARGE SCALE GENOMIC DNA]</scope>
</reference>
<comment type="caution">
    <text evidence="2">The sequence shown here is derived from an EMBL/GenBank/DDBJ whole genome shotgun (WGS) entry which is preliminary data.</text>
</comment>
<name>A0AAV0XS53_9HEMI</name>
<feature type="compositionally biased region" description="Low complexity" evidence="1">
    <location>
        <begin position="35"/>
        <end position="51"/>
    </location>
</feature>
<accession>A0AAV0XS53</accession>
<proteinExistence type="predicted"/>
<evidence type="ECO:0000313" key="3">
    <source>
        <dbReference type="Proteomes" id="UP001160148"/>
    </source>
</evidence>
<sequence length="143" mass="15630">MAKRKKKSSNPSSLKRGPQRPQAKSPTPSSETVNSEDSWPSTPSSSSRSPTPDLPEDKSTNNSAPSTRIPPIIINASDWRKAAPSILKATNHVPQAKITADGSVRVQVSSTDLFRLIQKTLRDLSITFHTFTLPERSNTEGCY</sequence>
<gene>
    <name evidence="2" type="ORF">MEUPH1_LOCUS24311</name>
</gene>
<organism evidence="2 3">
    <name type="scientific">Macrosiphum euphorbiae</name>
    <name type="common">potato aphid</name>
    <dbReference type="NCBI Taxonomy" id="13131"/>
    <lineage>
        <taxon>Eukaryota</taxon>
        <taxon>Metazoa</taxon>
        <taxon>Ecdysozoa</taxon>
        <taxon>Arthropoda</taxon>
        <taxon>Hexapoda</taxon>
        <taxon>Insecta</taxon>
        <taxon>Pterygota</taxon>
        <taxon>Neoptera</taxon>
        <taxon>Paraneoptera</taxon>
        <taxon>Hemiptera</taxon>
        <taxon>Sternorrhyncha</taxon>
        <taxon>Aphidomorpha</taxon>
        <taxon>Aphidoidea</taxon>
        <taxon>Aphididae</taxon>
        <taxon>Macrosiphini</taxon>
        <taxon>Macrosiphum</taxon>
    </lineage>
</organism>
<protein>
    <submittedName>
        <fullName evidence="2">Uncharacterized protein</fullName>
    </submittedName>
</protein>
<feature type="region of interest" description="Disordered" evidence="1">
    <location>
        <begin position="1"/>
        <end position="72"/>
    </location>
</feature>
<dbReference type="EMBL" id="CARXXK010000229">
    <property type="protein sequence ID" value="CAI6370161.1"/>
    <property type="molecule type" value="Genomic_DNA"/>
</dbReference>
<feature type="compositionally biased region" description="Polar residues" evidence="1">
    <location>
        <begin position="22"/>
        <end position="33"/>
    </location>
</feature>
<evidence type="ECO:0000313" key="2">
    <source>
        <dbReference type="EMBL" id="CAI6370161.1"/>
    </source>
</evidence>
<evidence type="ECO:0000256" key="1">
    <source>
        <dbReference type="SAM" id="MobiDB-lite"/>
    </source>
</evidence>
<dbReference type="Proteomes" id="UP001160148">
    <property type="component" value="Unassembled WGS sequence"/>
</dbReference>
<keyword evidence="3" id="KW-1185">Reference proteome</keyword>